<dbReference type="RefSeq" id="WP_074590790.1">
    <property type="nucleotide sequence ID" value="NZ_FNEI01000016.1"/>
</dbReference>
<dbReference type="SUPFAM" id="SSF53300">
    <property type="entry name" value="vWA-like"/>
    <property type="match status" value="1"/>
</dbReference>
<protein>
    <submittedName>
        <fullName evidence="1">von Willebrand factor type A domain-containing protein</fullName>
    </submittedName>
</protein>
<evidence type="ECO:0000313" key="1">
    <source>
        <dbReference type="EMBL" id="SDJ75426.1"/>
    </source>
</evidence>
<accession>A0A1G8WB63</accession>
<dbReference type="InterPro" id="IPR002035">
    <property type="entry name" value="VWF_A"/>
</dbReference>
<gene>
    <name evidence="1" type="ORF">SAMN05216555_11623</name>
</gene>
<dbReference type="OrthoDB" id="4623238at2"/>
<reference evidence="2" key="1">
    <citation type="submission" date="2016-10" db="EMBL/GenBank/DDBJ databases">
        <authorList>
            <person name="Varghese N."/>
            <person name="Submissions S."/>
        </authorList>
    </citation>
    <scope>NUCLEOTIDE SEQUENCE [LARGE SCALE GENOMIC DNA]</scope>
    <source>
        <strain evidence="2">CGMCC 1.10783</strain>
    </source>
</reference>
<dbReference type="InterPro" id="IPR036465">
    <property type="entry name" value="vWFA_dom_sf"/>
</dbReference>
<proteinExistence type="predicted"/>
<dbReference type="AlphaFoldDB" id="A0A1G8WB63"/>
<dbReference type="EMBL" id="FNEI01000016">
    <property type="protein sequence ID" value="SDJ75426.1"/>
    <property type="molecule type" value="Genomic_DNA"/>
</dbReference>
<sequence length="331" mass="35327">MELTFWWVLPLAAAAAVLVHWLAGRRTGGTHARPVAHSERLTTLPEYRRALRRHRRWLATAVVSGFLLLAATALAAARPAERSTTQPELRNRDIVLCLDVSGSMASTDAAITGVFEKLAREFDGERIGMVMFDSRAVQLFPLTDDYDYIAGELGAARRAFDDGGDGFFSGTWGGRGSSLIGDGLAGCLRSFTESDSSLGGNGAAERSRSVILATDNYVSGAPIFTLEQAAQLAKPKNVKIHALNPGDLDYGEDRDQPGARLRAVAEGSGGSYFAPDSPEAVPAIVQQVQESEATAYRGAAQLIVSDRPEAPLLAALLAGAVFLAAGWRLER</sequence>
<dbReference type="Proteomes" id="UP000182130">
    <property type="component" value="Unassembled WGS sequence"/>
</dbReference>
<dbReference type="SMART" id="SM00327">
    <property type="entry name" value="VWA"/>
    <property type="match status" value="1"/>
</dbReference>
<name>A0A1G8WB63_9MICC</name>
<dbReference type="Gene3D" id="3.40.50.410">
    <property type="entry name" value="von Willebrand factor, type A domain"/>
    <property type="match status" value="1"/>
</dbReference>
<dbReference type="PROSITE" id="PS50234">
    <property type="entry name" value="VWFA"/>
    <property type="match status" value="1"/>
</dbReference>
<organism evidence="1 2">
    <name type="scientific">Arthrobacter cupressi</name>
    <dbReference type="NCBI Taxonomy" id="1045773"/>
    <lineage>
        <taxon>Bacteria</taxon>
        <taxon>Bacillati</taxon>
        <taxon>Actinomycetota</taxon>
        <taxon>Actinomycetes</taxon>
        <taxon>Micrococcales</taxon>
        <taxon>Micrococcaceae</taxon>
        <taxon>Arthrobacter</taxon>
    </lineage>
</organism>
<keyword evidence="2" id="KW-1185">Reference proteome</keyword>
<dbReference type="STRING" id="1045773.SAMN05216555_11623"/>
<evidence type="ECO:0000313" key="2">
    <source>
        <dbReference type="Proteomes" id="UP000182130"/>
    </source>
</evidence>
<dbReference type="Pfam" id="PF00092">
    <property type="entry name" value="VWA"/>
    <property type="match status" value="1"/>
</dbReference>